<dbReference type="InterPro" id="IPR049625">
    <property type="entry name" value="Glyco_transf_61_cat"/>
</dbReference>
<dbReference type="Proteomes" id="UP001204851">
    <property type="component" value="Unassembled WGS sequence"/>
</dbReference>
<protein>
    <submittedName>
        <fullName evidence="2">Glycosyltransferase family 61 protein</fullName>
    </submittedName>
</protein>
<evidence type="ECO:0000313" key="3">
    <source>
        <dbReference type="Proteomes" id="UP001204851"/>
    </source>
</evidence>
<evidence type="ECO:0000259" key="1">
    <source>
        <dbReference type="Pfam" id="PF04577"/>
    </source>
</evidence>
<organism evidence="2 3">
    <name type="scientific">Ideonella oryzae</name>
    <dbReference type="NCBI Taxonomy" id="2937441"/>
    <lineage>
        <taxon>Bacteria</taxon>
        <taxon>Pseudomonadati</taxon>
        <taxon>Pseudomonadota</taxon>
        <taxon>Betaproteobacteria</taxon>
        <taxon>Burkholderiales</taxon>
        <taxon>Sphaerotilaceae</taxon>
        <taxon>Ideonella</taxon>
    </lineage>
</organism>
<comment type="caution">
    <text evidence="2">The sequence shown here is derived from an EMBL/GenBank/DDBJ whole genome shotgun (WGS) entry which is preliminary data.</text>
</comment>
<sequence>MTPIDDLLDQLQRDIPLYGHLTAAIGFKQALVERLGVATAHPAVQAPLQLPGMERLRRLPVRPLREVAQAHGRHWHPLWPGGQVHALPRLQVVGPHDDQPLEVIDRAGYLTCLDEVDVRGRSELLLWRDQVLHDVEGDEAQRVRDQFIFDPQVLHAEADHWWVMDSAEPAPVIEEAFWLGGHHAHDFGHWLTEYLPKLATALRAGWSGGMPVLVDASAPATVRTALTALLPADTPLRLMSALERLHVRRLWCAPNVSYPGFCPLLASDDAAARLLTAPLRMATLIQTIGPRARQALDRPTGIERLYLARRPERHKAIVNHAAVDAVLAAHGFVRVLPEEHPFLEQLNLVRQARFIVAPEGSNALLGAFGGPGKQIAILTSPYTQPLLDLGATAAVLGQSLTFLTGPCAQDSPRHTEHPFWCFWNDYRIDPAGLDAWLADWLATAPAAGPA</sequence>
<reference evidence="2 3" key="1">
    <citation type="submission" date="2022-06" db="EMBL/GenBank/DDBJ databases">
        <title>Ideonella sp. NS12-5 Genome sequencing and assembly.</title>
        <authorList>
            <person name="Jung Y."/>
        </authorList>
    </citation>
    <scope>NUCLEOTIDE SEQUENCE [LARGE SCALE GENOMIC DNA]</scope>
    <source>
        <strain evidence="2 3">NS12-5</strain>
    </source>
</reference>
<feature type="domain" description="Glycosyltransferase 61 catalytic" evidence="1">
    <location>
        <begin position="187"/>
        <end position="374"/>
    </location>
</feature>
<gene>
    <name evidence="2" type="ORF">M0L44_12560</name>
</gene>
<dbReference type="EMBL" id="JAMXMC010000006">
    <property type="protein sequence ID" value="MCO5977534.1"/>
    <property type="molecule type" value="Genomic_DNA"/>
</dbReference>
<accession>A0ABT1BNY4</accession>
<keyword evidence="3" id="KW-1185">Reference proteome</keyword>
<evidence type="ECO:0000313" key="2">
    <source>
        <dbReference type="EMBL" id="MCO5977534.1"/>
    </source>
</evidence>
<dbReference type="Pfam" id="PF04577">
    <property type="entry name" value="Glyco_transf_61"/>
    <property type="match status" value="1"/>
</dbReference>
<proteinExistence type="predicted"/>
<name>A0ABT1BNY4_9BURK</name>
<dbReference type="RefSeq" id="WP_252770022.1">
    <property type="nucleotide sequence ID" value="NZ_JAMXMC010000006.1"/>
</dbReference>